<dbReference type="PANTHER" id="PTHR10855:SF2">
    <property type="entry name" value="COP9 SIGNALOSOME COMPLEX SUBUNIT 4"/>
    <property type="match status" value="1"/>
</dbReference>
<feature type="region of interest" description="Disordered" evidence="8">
    <location>
        <begin position="1"/>
        <end position="27"/>
    </location>
</feature>
<dbReference type="InterPro" id="IPR036390">
    <property type="entry name" value="WH_DNA-bd_sf"/>
</dbReference>
<evidence type="ECO:0000256" key="8">
    <source>
        <dbReference type="SAM" id="MobiDB-lite"/>
    </source>
</evidence>
<evidence type="ECO:0000256" key="5">
    <source>
        <dbReference type="ARBA" id="ARBA00022490"/>
    </source>
</evidence>
<comment type="similarity">
    <text evidence="3">Belongs to the CSN4 family.</text>
</comment>
<evidence type="ECO:0000313" key="10">
    <source>
        <dbReference type="EMBL" id="CAF9922493.1"/>
    </source>
</evidence>
<evidence type="ECO:0000256" key="6">
    <source>
        <dbReference type="ARBA" id="ARBA00022790"/>
    </source>
</evidence>
<dbReference type="AlphaFoldDB" id="A0A8H3IKR6"/>
<comment type="caution">
    <text evidence="10">The sequence shown here is derived from an EMBL/GenBank/DDBJ whole genome shotgun (WGS) entry which is preliminary data.</text>
</comment>
<accession>A0A8H3IKR6</accession>
<dbReference type="Pfam" id="PF22241">
    <property type="entry name" value="PSMD12-CSN4_N"/>
    <property type="match status" value="1"/>
</dbReference>
<dbReference type="SUPFAM" id="SSF46785">
    <property type="entry name" value="Winged helix' DNA-binding domain"/>
    <property type="match status" value="1"/>
</dbReference>
<dbReference type="InterPro" id="IPR036388">
    <property type="entry name" value="WH-like_DNA-bd_sf"/>
</dbReference>
<evidence type="ECO:0000256" key="4">
    <source>
        <dbReference type="ARBA" id="ARBA00014881"/>
    </source>
</evidence>
<organism evidence="10 11">
    <name type="scientific">Gomphillus americanus</name>
    <dbReference type="NCBI Taxonomy" id="1940652"/>
    <lineage>
        <taxon>Eukaryota</taxon>
        <taxon>Fungi</taxon>
        <taxon>Dikarya</taxon>
        <taxon>Ascomycota</taxon>
        <taxon>Pezizomycotina</taxon>
        <taxon>Lecanoromycetes</taxon>
        <taxon>OSLEUM clade</taxon>
        <taxon>Ostropomycetidae</taxon>
        <taxon>Ostropales</taxon>
        <taxon>Graphidaceae</taxon>
        <taxon>Gomphilloideae</taxon>
        <taxon>Gomphillus</taxon>
    </lineage>
</organism>
<dbReference type="GO" id="GO:0005829">
    <property type="term" value="C:cytosol"/>
    <property type="evidence" value="ECO:0007669"/>
    <property type="project" value="TreeGrafter"/>
</dbReference>
<keyword evidence="6" id="KW-0736">Signalosome</keyword>
<dbReference type="Pfam" id="PF01399">
    <property type="entry name" value="PCI"/>
    <property type="match status" value="1"/>
</dbReference>
<dbReference type="InterPro" id="IPR054559">
    <property type="entry name" value="PSMD12-CSN4-like_N"/>
</dbReference>
<evidence type="ECO:0000256" key="1">
    <source>
        <dbReference type="ARBA" id="ARBA00004123"/>
    </source>
</evidence>
<keyword evidence="7" id="KW-0539">Nucleus</keyword>
<comment type="subcellular location">
    <subcellularLocation>
        <location evidence="2">Cytoplasm</location>
    </subcellularLocation>
    <subcellularLocation>
        <location evidence="1">Nucleus</location>
    </subcellularLocation>
</comment>
<evidence type="ECO:0000259" key="9">
    <source>
        <dbReference type="PROSITE" id="PS50250"/>
    </source>
</evidence>
<dbReference type="EMBL" id="CAJPDQ010000018">
    <property type="protein sequence ID" value="CAF9922493.1"/>
    <property type="molecule type" value="Genomic_DNA"/>
</dbReference>
<proteinExistence type="inferred from homology"/>
<dbReference type="OrthoDB" id="295656at2759"/>
<dbReference type="Gene3D" id="1.10.10.10">
    <property type="entry name" value="Winged helix-like DNA-binding domain superfamily/Winged helix DNA-binding domain"/>
    <property type="match status" value="1"/>
</dbReference>
<name>A0A8H3IKR6_9LECA</name>
<keyword evidence="11" id="KW-1185">Reference proteome</keyword>
<dbReference type="Proteomes" id="UP000664169">
    <property type="component" value="Unassembled WGS sequence"/>
</dbReference>
<dbReference type="InterPro" id="IPR000717">
    <property type="entry name" value="PCI_dom"/>
</dbReference>
<reference evidence="10" key="1">
    <citation type="submission" date="2021-03" db="EMBL/GenBank/DDBJ databases">
        <authorList>
            <person name="Tagirdzhanova G."/>
        </authorList>
    </citation>
    <scope>NUCLEOTIDE SEQUENCE</scope>
</reference>
<sequence length="411" mass="44585">MATSTSSLTTQLSALEETGPTGSSSSATDKAATYSALLTTILQSSSITTDLPIWIRSVLSNGSLGIVAARPLLTSAVQGIDSVSIHQQIAISEATLSLLQEKASSSTTYEEQDTALRQILARAYQANNEFTAAARTLERIPVESSSGAHKLSDSEKMRHWMTICRLYIEDEDMSRAENFLNKAKTLRHRITSFDSGDEDKEIQLQLALSQARILDSKREFLDASHAYHAVSQSVALAEEDRATSLTQAITTAVLAPAGPQRSRLLARLFKDDRASSLPQFELLSKMHLDRLVGVDEVRAFASKLAAHQLATTADGSTVLEKAMIEHNLLAASRLYANLDFESLGHLLGLEKERAEEVAARMVEQGRVSGFVDQIDGVVVFEERSKLRAWDAGVAALVEDVERVATLVGAVG</sequence>
<dbReference type="SMART" id="SM00088">
    <property type="entry name" value="PINT"/>
    <property type="match status" value="1"/>
</dbReference>
<dbReference type="PANTHER" id="PTHR10855">
    <property type="entry name" value="26S PROTEASOME NON-ATPASE REGULATORY SUBUNIT 12/COP9 SIGNALOSOME COMPLEX SUBUNIT 4"/>
    <property type="match status" value="1"/>
</dbReference>
<protein>
    <recommendedName>
        <fullName evidence="4">COP9 signalosome complex subunit 4</fullName>
    </recommendedName>
</protein>
<dbReference type="PROSITE" id="PS50250">
    <property type="entry name" value="PCI"/>
    <property type="match status" value="1"/>
</dbReference>
<feature type="domain" description="PCI" evidence="9">
    <location>
        <begin position="222"/>
        <end position="385"/>
    </location>
</feature>
<evidence type="ECO:0000256" key="7">
    <source>
        <dbReference type="ARBA" id="ARBA00023242"/>
    </source>
</evidence>
<evidence type="ECO:0000313" key="11">
    <source>
        <dbReference type="Proteomes" id="UP000664169"/>
    </source>
</evidence>
<evidence type="ECO:0000256" key="3">
    <source>
        <dbReference type="ARBA" id="ARBA00010417"/>
    </source>
</evidence>
<keyword evidence="5" id="KW-0963">Cytoplasm</keyword>
<feature type="compositionally biased region" description="Low complexity" evidence="8">
    <location>
        <begin position="1"/>
        <end position="18"/>
    </location>
</feature>
<dbReference type="GO" id="GO:0008180">
    <property type="term" value="C:COP9 signalosome"/>
    <property type="evidence" value="ECO:0007669"/>
    <property type="project" value="UniProtKB-KW"/>
</dbReference>
<dbReference type="InterPro" id="IPR040134">
    <property type="entry name" value="PSMD12/CSN4"/>
</dbReference>
<gene>
    <name evidence="10" type="ORF">GOMPHAMPRED_002579</name>
</gene>
<evidence type="ECO:0000256" key="2">
    <source>
        <dbReference type="ARBA" id="ARBA00004496"/>
    </source>
</evidence>